<accession>A0ABP5VG46</accession>
<dbReference type="PANTHER" id="PTHR43409">
    <property type="entry name" value="ANAEROBIC MAGNESIUM-PROTOPORPHYRIN IX MONOMETHYL ESTER CYCLASE-RELATED"/>
    <property type="match status" value="1"/>
</dbReference>
<dbReference type="Pfam" id="PF04055">
    <property type="entry name" value="Radical_SAM"/>
    <property type="match status" value="1"/>
</dbReference>
<evidence type="ECO:0000256" key="2">
    <source>
        <dbReference type="ARBA" id="ARBA00022691"/>
    </source>
</evidence>
<organism evidence="9 10">
    <name type="scientific">Actinomadura vinacea</name>
    <dbReference type="NCBI Taxonomy" id="115336"/>
    <lineage>
        <taxon>Bacteria</taxon>
        <taxon>Bacillati</taxon>
        <taxon>Actinomycetota</taxon>
        <taxon>Actinomycetes</taxon>
        <taxon>Streptosporangiales</taxon>
        <taxon>Thermomonosporaceae</taxon>
        <taxon>Actinomadura</taxon>
    </lineage>
</organism>
<feature type="domain" description="Ig-like" evidence="6">
    <location>
        <begin position="97"/>
        <end position="209"/>
    </location>
</feature>
<dbReference type="CDD" id="cd02068">
    <property type="entry name" value="radical_SAM_B12_BD"/>
    <property type="match status" value="1"/>
</dbReference>
<evidence type="ECO:0000259" key="7">
    <source>
        <dbReference type="PROSITE" id="PS51332"/>
    </source>
</evidence>
<name>A0ABP5VG46_9ACTN</name>
<evidence type="ECO:0000256" key="5">
    <source>
        <dbReference type="ARBA" id="ARBA00023014"/>
    </source>
</evidence>
<dbReference type="CDD" id="cd01335">
    <property type="entry name" value="Radical_SAM"/>
    <property type="match status" value="1"/>
</dbReference>
<dbReference type="Gene3D" id="3.40.50.280">
    <property type="entry name" value="Cobalamin-binding domain"/>
    <property type="match status" value="1"/>
</dbReference>
<evidence type="ECO:0000256" key="4">
    <source>
        <dbReference type="ARBA" id="ARBA00023004"/>
    </source>
</evidence>
<dbReference type="InterPro" id="IPR006158">
    <property type="entry name" value="Cobalamin-bd"/>
</dbReference>
<evidence type="ECO:0000259" key="6">
    <source>
        <dbReference type="PROSITE" id="PS50835"/>
    </source>
</evidence>
<evidence type="ECO:0000259" key="8">
    <source>
        <dbReference type="PROSITE" id="PS51918"/>
    </source>
</evidence>
<dbReference type="Pfam" id="PF02310">
    <property type="entry name" value="B12-binding"/>
    <property type="match status" value="1"/>
</dbReference>
<dbReference type="SFLD" id="SFLDG01082">
    <property type="entry name" value="B12-binding_domain_containing"/>
    <property type="match status" value="1"/>
</dbReference>
<dbReference type="PROSITE" id="PS51332">
    <property type="entry name" value="B12_BINDING"/>
    <property type="match status" value="1"/>
</dbReference>
<dbReference type="SUPFAM" id="SSF102114">
    <property type="entry name" value="Radical SAM enzymes"/>
    <property type="match status" value="1"/>
</dbReference>
<evidence type="ECO:0000313" key="10">
    <source>
        <dbReference type="Proteomes" id="UP001501231"/>
    </source>
</evidence>
<dbReference type="Gene3D" id="3.80.30.20">
    <property type="entry name" value="tm_1862 like domain"/>
    <property type="match status" value="1"/>
</dbReference>
<dbReference type="SFLD" id="SFLDG01123">
    <property type="entry name" value="methyltransferase_(Class_B)"/>
    <property type="match status" value="1"/>
</dbReference>
<dbReference type="SFLD" id="SFLDS00029">
    <property type="entry name" value="Radical_SAM"/>
    <property type="match status" value="1"/>
</dbReference>
<dbReference type="InterPro" id="IPR007110">
    <property type="entry name" value="Ig-like_dom"/>
</dbReference>
<evidence type="ECO:0008006" key="11">
    <source>
        <dbReference type="Google" id="ProtNLM"/>
    </source>
</evidence>
<proteinExistence type="predicted"/>
<feature type="domain" description="Radical SAM core" evidence="8">
    <location>
        <begin position="191"/>
        <end position="424"/>
    </location>
</feature>
<dbReference type="PROSITE" id="PS51918">
    <property type="entry name" value="RADICAL_SAM"/>
    <property type="match status" value="1"/>
</dbReference>
<dbReference type="InterPro" id="IPR051198">
    <property type="entry name" value="BchE-like"/>
</dbReference>
<dbReference type="InterPro" id="IPR058240">
    <property type="entry name" value="rSAM_sf"/>
</dbReference>
<gene>
    <name evidence="9" type="ORF">GCM10010191_07120</name>
</gene>
<sequence length="553" mass="63219">MRIAFLNPSVGFADRRKSIPIGLAYIMAFLKSHGYPSTGFDFGDSTTGPTRLVEDYRLWEHDLVGMSVYNESFHIALEMARQIKRRNPSCFVIMGGPQATATHEVIIRDHRDIDAVVRKEGEHPALELVRCLEAGDELAAVPNLTWRKAGEVRANPEMPAFDDLDALPFPAAEFITDREYGRLHFYDGLRDELRPALTINTSRSCPYNCSFCGVLTIGRRYRSRSPESVVEELEFFRRHDGVDYRHVYFSDANFFVQAMRALEIVRALHEADDRITFSFGTRVNQVLKAQDVIRDMLPLGLRFIELGVESASPSVLERLAKGVDPDVNDAAVSFLTRTGVEIALDFIMVDPASTVEDLRLNMAFIERHFLDHYPHEHFYTSLALYEGTPIRQFYEQRWRKPFPTGMLPDTADLFERPELRTWWRSAQEFQSRYQGRIDQLLAKCETLLKHPRAVECLRRRTGPWTELSCLQLDSITLRHAPVMFFRRLVDQLAAGSKPDTLEEIGLHGFGRRTTTLDDLIASAAEALERLSDRLGLERDELDRALRVSGAAYQ</sequence>
<dbReference type="InterPro" id="IPR006638">
    <property type="entry name" value="Elp3/MiaA/NifB-like_rSAM"/>
</dbReference>
<keyword evidence="5" id="KW-0411">Iron-sulfur</keyword>
<dbReference type="InterPro" id="IPR007197">
    <property type="entry name" value="rSAM"/>
</dbReference>
<protein>
    <recommendedName>
        <fullName evidence="11">B12-binding domain-containing radical SAM protein</fullName>
    </recommendedName>
</protein>
<dbReference type="PROSITE" id="PS50835">
    <property type="entry name" value="IG_LIKE"/>
    <property type="match status" value="1"/>
</dbReference>
<keyword evidence="3" id="KW-0479">Metal-binding</keyword>
<dbReference type="SUPFAM" id="SSF52242">
    <property type="entry name" value="Cobalamin (vitamin B12)-binding domain"/>
    <property type="match status" value="1"/>
</dbReference>
<dbReference type="InterPro" id="IPR023404">
    <property type="entry name" value="rSAM_horseshoe"/>
</dbReference>
<evidence type="ECO:0000256" key="1">
    <source>
        <dbReference type="ARBA" id="ARBA00001966"/>
    </source>
</evidence>
<dbReference type="Proteomes" id="UP001501231">
    <property type="component" value="Unassembled WGS sequence"/>
</dbReference>
<dbReference type="InterPro" id="IPR036724">
    <property type="entry name" value="Cobalamin-bd_sf"/>
</dbReference>
<keyword evidence="4" id="KW-0408">Iron</keyword>
<dbReference type="SMART" id="SM00729">
    <property type="entry name" value="Elp3"/>
    <property type="match status" value="1"/>
</dbReference>
<dbReference type="RefSeq" id="WP_344586915.1">
    <property type="nucleotide sequence ID" value="NZ_BAAARW010000002.1"/>
</dbReference>
<dbReference type="EMBL" id="BAAARW010000002">
    <property type="protein sequence ID" value="GAA2402257.1"/>
    <property type="molecule type" value="Genomic_DNA"/>
</dbReference>
<keyword evidence="10" id="KW-1185">Reference proteome</keyword>
<reference evidence="10" key="1">
    <citation type="journal article" date="2019" name="Int. J. Syst. Evol. Microbiol.">
        <title>The Global Catalogue of Microorganisms (GCM) 10K type strain sequencing project: providing services to taxonomists for standard genome sequencing and annotation.</title>
        <authorList>
            <consortium name="The Broad Institute Genomics Platform"/>
            <consortium name="The Broad Institute Genome Sequencing Center for Infectious Disease"/>
            <person name="Wu L."/>
            <person name="Ma J."/>
        </authorList>
    </citation>
    <scope>NUCLEOTIDE SEQUENCE [LARGE SCALE GENOMIC DNA]</scope>
    <source>
        <strain evidence="10">JCM 3325</strain>
    </source>
</reference>
<feature type="domain" description="B12-binding" evidence="7">
    <location>
        <begin position="2"/>
        <end position="139"/>
    </location>
</feature>
<keyword evidence="2" id="KW-0949">S-adenosyl-L-methionine</keyword>
<dbReference type="PANTHER" id="PTHR43409:SF16">
    <property type="entry name" value="SLR0320 PROTEIN"/>
    <property type="match status" value="1"/>
</dbReference>
<comment type="cofactor">
    <cofactor evidence="1">
        <name>[4Fe-4S] cluster</name>
        <dbReference type="ChEBI" id="CHEBI:49883"/>
    </cofactor>
</comment>
<evidence type="ECO:0000313" key="9">
    <source>
        <dbReference type="EMBL" id="GAA2402257.1"/>
    </source>
</evidence>
<dbReference type="InterPro" id="IPR034466">
    <property type="entry name" value="Methyltransferase_Class_B"/>
</dbReference>
<comment type="caution">
    <text evidence="9">The sequence shown here is derived from an EMBL/GenBank/DDBJ whole genome shotgun (WGS) entry which is preliminary data.</text>
</comment>
<evidence type="ECO:0000256" key="3">
    <source>
        <dbReference type="ARBA" id="ARBA00022723"/>
    </source>
</evidence>